<evidence type="ECO:0000313" key="3">
    <source>
        <dbReference type="Proteomes" id="UP000297741"/>
    </source>
</evidence>
<feature type="compositionally biased region" description="Basic and acidic residues" evidence="1">
    <location>
        <begin position="174"/>
        <end position="188"/>
    </location>
</feature>
<feature type="region of interest" description="Disordered" evidence="1">
    <location>
        <begin position="56"/>
        <end position="84"/>
    </location>
</feature>
<evidence type="ECO:0000313" key="2">
    <source>
        <dbReference type="EMBL" id="TGD41807.1"/>
    </source>
</evidence>
<name>A0ABY2KHP3_9RHOB</name>
<keyword evidence="3" id="KW-1185">Reference proteome</keyword>
<feature type="compositionally biased region" description="Basic and acidic residues" evidence="1">
    <location>
        <begin position="56"/>
        <end position="70"/>
    </location>
</feature>
<sequence length="188" mass="20527">MTAQDSHTFHADDLRLLDLDEAKLVETARRGDLQQIGQSELNDTLQRLRDRRDRAREMANRQRREARGKADPSGVAAATQNAGTEGKARVLGLALDLVTQERQRRAEADGEPEAAVSQQDLAENAMELKESGAQANVMLEDGGPLHPEDPEADPGKGAMADKARNIAPSGALDHAGELPSRERSRTRY</sequence>
<accession>A0ABY2KHP3</accession>
<reference evidence="2 3" key="1">
    <citation type="submission" date="2018-11" db="EMBL/GenBank/DDBJ databases">
        <title>Tabrizicola sp. isolated from sediment of alpine lake.</title>
        <authorList>
            <person name="Liu Z."/>
        </authorList>
    </citation>
    <scope>NUCLEOTIDE SEQUENCE [LARGE SCALE GENOMIC DNA]</scope>
    <source>
        <strain evidence="2 3">DRYC-M-16</strain>
    </source>
</reference>
<gene>
    <name evidence="2" type="ORF">EEB11_16675</name>
</gene>
<protein>
    <submittedName>
        <fullName evidence="2">Uncharacterized protein</fullName>
    </submittedName>
</protein>
<proteinExistence type="predicted"/>
<dbReference type="RefSeq" id="WP_135433278.1">
    <property type="nucleotide sequence ID" value="NZ_RPEM01000014.1"/>
</dbReference>
<dbReference type="Proteomes" id="UP000297741">
    <property type="component" value="Unassembled WGS sequence"/>
</dbReference>
<evidence type="ECO:0000256" key="1">
    <source>
        <dbReference type="SAM" id="MobiDB-lite"/>
    </source>
</evidence>
<dbReference type="EMBL" id="RPEM01000014">
    <property type="protein sequence ID" value="TGD41807.1"/>
    <property type="molecule type" value="Genomic_DNA"/>
</dbReference>
<feature type="region of interest" description="Disordered" evidence="1">
    <location>
        <begin position="132"/>
        <end position="188"/>
    </location>
</feature>
<organism evidence="2 3">
    <name type="scientific">Pseudotabrizicola sediminis</name>
    <dbReference type="NCBI Taxonomy" id="2486418"/>
    <lineage>
        <taxon>Bacteria</taxon>
        <taxon>Pseudomonadati</taxon>
        <taxon>Pseudomonadota</taxon>
        <taxon>Alphaproteobacteria</taxon>
        <taxon>Rhodobacterales</taxon>
        <taxon>Paracoccaceae</taxon>
        <taxon>Pseudotabrizicola</taxon>
    </lineage>
</organism>
<comment type="caution">
    <text evidence="2">The sequence shown here is derived from an EMBL/GenBank/DDBJ whole genome shotgun (WGS) entry which is preliminary data.</text>
</comment>